<feature type="region of interest" description="Disordered" evidence="1">
    <location>
        <begin position="34"/>
        <end position="55"/>
    </location>
</feature>
<protein>
    <submittedName>
        <fullName evidence="2">CLUMA_CG015953, isoform A</fullName>
    </submittedName>
</protein>
<accession>A0A1J1ISZ0</accession>
<dbReference type="EMBL" id="CVRI01000058">
    <property type="protein sequence ID" value="CRL02850.1"/>
    <property type="molecule type" value="Genomic_DNA"/>
</dbReference>
<keyword evidence="3" id="KW-1185">Reference proteome</keyword>
<reference evidence="2 3" key="1">
    <citation type="submission" date="2015-04" db="EMBL/GenBank/DDBJ databases">
        <authorList>
            <person name="Syromyatnikov M.Y."/>
            <person name="Popov V.N."/>
        </authorList>
    </citation>
    <scope>NUCLEOTIDE SEQUENCE [LARGE SCALE GENOMIC DNA]</scope>
</reference>
<gene>
    <name evidence="2" type="ORF">CLUMA_CG015953</name>
</gene>
<proteinExistence type="predicted"/>
<evidence type="ECO:0000313" key="2">
    <source>
        <dbReference type="EMBL" id="CRL02850.1"/>
    </source>
</evidence>
<name>A0A1J1ISZ0_9DIPT</name>
<dbReference type="AlphaFoldDB" id="A0A1J1ISZ0"/>
<dbReference type="Proteomes" id="UP000183832">
    <property type="component" value="Unassembled WGS sequence"/>
</dbReference>
<evidence type="ECO:0000313" key="3">
    <source>
        <dbReference type="Proteomes" id="UP000183832"/>
    </source>
</evidence>
<feature type="compositionally biased region" description="Polar residues" evidence="1">
    <location>
        <begin position="39"/>
        <end position="51"/>
    </location>
</feature>
<organism evidence="2 3">
    <name type="scientific">Clunio marinus</name>
    <dbReference type="NCBI Taxonomy" id="568069"/>
    <lineage>
        <taxon>Eukaryota</taxon>
        <taxon>Metazoa</taxon>
        <taxon>Ecdysozoa</taxon>
        <taxon>Arthropoda</taxon>
        <taxon>Hexapoda</taxon>
        <taxon>Insecta</taxon>
        <taxon>Pterygota</taxon>
        <taxon>Neoptera</taxon>
        <taxon>Endopterygota</taxon>
        <taxon>Diptera</taxon>
        <taxon>Nematocera</taxon>
        <taxon>Chironomoidea</taxon>
        <taxon>Chironomidae</taxon>
        <taxon>Clunio</taxon>
    </lineage>
</organism>
<sequence length="102" mass="11899">MEKVIKTCVKAEENFTSDRTLKCCKFSFQHLAGNKKRSPTTTMPNNNINKQKLTKRSHRNSNLFGKRYFNDGLERIVFFTAHRTLSPEIACFERILLADSRE</sequence>
<evidence type="ECO:0000256" key="1">
    <source>
        <dbReference type="SAM" id="MobiDB-lite"/>
    </source>
</evidence>